<dbReference type="AlphaFoldDB" id="A0A225VQD1"/>
<gene>
    <name evidence="8" type="ORF">PHMEG_00020670</name>
</gene>
<dbReference type="Proteomes" id="UP000198211">
    <property type="component" value="Unassembled WGS sequence"/>
</dbReference>
<feature type="domain" description="RxLR effector PexRD54 WY" evidence="7">
    <location>
        <begin position="60"/>
        <end position="101"/>
    </location>
</feature>
<dbReference type="EMBL" id="NBNE01003723">
    <property type="protein sequence ID" value="OWZ06997.1"/>
    <property type="molecule type" value="Genomic_DNA"/>
</dbReference>
<dbReference type="Pfam" id="PF22748">
    <property type="entry name" value="PexRD54_WY"/>
    <property type="match status" value="1"/>
</dbReference>
<evidence type="ECO:0000256" key="4">
    <source>
        <dbReference type="ARBA" id="ARBA00022525"/>
    </source>
</evidence>
<keyword evidence="6" id="KW-0843">Virulence</keyword>
<evidence type="ECO:0000256" key="2">
    <source>
        <dbReference type="ARBA" id="ARBA00004613"/>
    </source>
</evidence>
<protein>
    <recommendedName>
        <fullName evidence="7">RxLR effector PexRD54 WY domain-containing protein</fullName>
    </recommendedName>
</protein>
<keyword evidence="5" id="KW-0732">Signal</keyword>
<dbReference type="OrthoDB" id="110891at2759"/>
<evidence type="ECO:0000256" key="5">
    <source>
        <dbReference type="ARBA" id="ARBA00022729"/>
    </source>
</evidence>
<proteinExistence type="inferred from homology"/>
<comment type="caution">
    <text evidence="8">The sequence shown here is derived from an EMBL/GenBank/DDBJ whole genome shotgun (WGS) entry which is preliminary data.</text>
</comment>
<accession>A0A225VQD1</accession>
<comment type="similarity">
    <text evidence="3">Belongs to the RxLR effector family.</text>
</comment>
<reference evidence="9" key="1">
    <citation type="submission" date="2017-03" db="EMBL/GenBank/DDBJ databases">
        <title>Phytopthora megakarya and P. palmivora, two closely related causual agents of cacao black pod achieved similar genome size and gene model numbers by different mechanisms.</title>
        <authorList>
            <person name="Ali S."/>
            <person name="Shao J."/>
            <person name="Larry D.J."/>
            <person name="Kronmiller B."/>
            <person name="Shen D."/>
            <person name="Strem M.D."/>
            <person name="Melnick R.L."/>
            <person name="Guiltinan M.J."/>
            <person name="Tyler B.M."/>
            <person name="Meinhardt L.W."/>
            <person name="Bailey B.A."/>
        </authorList>
    </citation>
    <scope>NUCLEOTIDE SEQUENCE [LARGE SCALE GENOMIC DNA]</scope>
    <source>
        <strain evidence="9">zdho120</strain>
    </source>
</reference>
<evidence type="ECO:0000256" key="6">
    <source>
        <dbReference type="ARBA" id="ARBA00023026"/>
    </source>
</evidence>
<dbReference type="GO" id="GO:0043657">
    <property type="term" value="C:host cell"/>
    <property type="evidence" value="ECO:0007669"/>
    <property type="project" value="UniProtKB-SubCell"/>
</dbReference>
<evidence type="ECO:0000259" key="7">
    <source>
        <dbReference type="Pfam" id="PF22748"/>
    </source>
</evidence>
<evidence type="ECO:0000256" key="1">
    <source>
        <dbReference type="ARBA" id="ARBA00004340"/>
    </source>
</evidence>
<comment type="subcellular location">
    <subcellularLocation>
        <location evidence="1">Host cell</location>
    </subcellularLocation>
    <subcellularLocation>
        <location evidence="2">Secreted</location>
    </subcellularLocation>
</comment>
<dbReference type="InterPro" id="IPR054463">
    <property type="entry name" value="PexRD54_WY"/>
</dbReference>
<evidence type="ECO:0000313" key="9">
    <source>
        <dbReference type="Proteomes" id="UP000198211"/>
    </source>
</evidence>
<sequence>MKPEFVTWVAYVTKVEKDSPYEIVLVKLLTNYSDQRLAPLIFTATQELGTSIAWKLEAAQLEKWLRDRKSPQYVFKLLSLDKKNGVNILNNPALRGWISYVNMSKKDPYELLFKILKVQYTDSDLAHILVMAKQDNRLTSSSETTTMKLEDLLQNHWFQEGRSADYIFQILKMEKDGDNIFNSPMWDFWISYLMLLNKETPEAPTYSVLKTHFGDKRLIKAIENKQTKAMGNKLQEEIWWNEKKTEDDMFKFFKLDADGEKFVENPMLSTWFSYAVKIGKLKEKPNEFFAVEYLEMRFNEMELARTLSKEKHELNEATTKVVSDIQRMEFTKWMASGMDPTRVGMRLRHKSDTTRNLLVNLGFLDFYKANGGSMFFKRIWET</sequence>
<evidence type="ECO:0000256" key="3">
    <source>
        <dbReference type="ARBA" id="ARBA00010400"/>
    </source>
</evidence>
<dbReference type="GO" id="GO:0005576">
    <property type="term" value="C:extracellular region"/>
    <property type="evidence" value="ECO:0007669"/>
    <property type="project" value="UniProtKB-SubCell"/>
</dbReference>
<name>A0A225VQD1_9STRA</name>
<keyword evidence="9" id="KW-1185">Reference proteome</keyword>
<organism evidence="8 9">
    <name type="scientific">Phytophthora megakarya</name>
    <dbReference type="NCBI Taxonomy" id="4795"/>
    <lineage>
        <taxon>Eukaryota</taxon>
        <taxon>Sar</taxon>
        <taxon>Stramenopiles</taxon>
        <taxon>Oomycota</taxon>
        <taxon>Peronosporomycetes</taxon>
        <taxon>Peronosporales</taxon>
        <taxon>Peronosporaceae</taxon>
        <taxon>Phytophthora</taxon>
    </lineage>
</organism>
<evidence type="ECO:0000313" key="8">
    <source>
        <dbReference type="EMBL" id="OWZ06997.1"/>
    </source>
</evidence>
<keyword evidence="4" id="KW-0964">Secreted</keyword>